<evidence type="ECO:0000256" key="3">
    <source>
        <dbReference type="ARBA" id="ARBA00022833"/>
    </source>
</evidence>
<dbReference type="CDD" id="cd15489">
    <property type="entry name" value="PHD_SF"/>
    <property type="match status" value="1"/>
</dbReference>
<evidence type="ECO:0000256" key="2">
    <source>
        <dbReference type="ARBA" id="ARBA00022771"/>
    </source>
</evidence>
<sequence>MPICVLCTQGVTGKSPGLKCCGGCQKLYHGKCVGLTKSLSVSRFKTPGLFWTCTNCRGTVDKRRSVIVADEDSDDFSLEETSSSQMLKVLHSIQKDMASMNIKYGDLLQSVNFCSDSITTFENTISTLTNKIKEIEKLTKENLNLRDEVKVLNSRVDTLEQQLRANDVEICGVPFIDNENVLKIVSEIGSAIDLPITEGDVDSFYRSSTFRTDLPKPIIVKFSKKIKKDAFLAAAKAKRRQNGSFRGLKIANISDQLYVNEHLTPKNKKLLRDTKLAAKSKQYKYIWTRNCVIFVRKDDRSRIIKISCDGDIEKLD</sequence>
<dbReference type="GeneID" id="126891372"/>
<evidence type="ECO:0000256" key="4">
    <source>
        <dbReference type="PROSITE-ProRule" id="PRU00146"/>
    </source>
</evidence>
<evidence type="ECO:0000259" key="6">
    <source>
        <dbReference type="PROSITE" id="PS50016"/>
    </source>
</evidence>
<dbReference type="SMART" id="SM00249">
    <property type="entry name" value="PHD"/>
    <property type="match status" value="1"/>
</dbReference>
<evidence type="ECO:0000256" key="5">
    <source>
        <dbReference type="SAM" id="Coils"/>
    </source>
</evidence>
<organism evidence="7 8">
    <name type="scientific">Diabrotica virgifera virgifera</name>
    <name type="common">western corn rootworm</name>
    <dbReference type="NCBI Taxonomy" id="50390"/>
    <lineage>
        <taxon>Eukaryota</taxon>
        <taxon>Metazoa</taxon>
        <taxon>Ecdysozoa</taxon>
        <taxon>Arthropoda</taxon>
        <taxon>Hexapoda</taxon>
        <taxon>Insecta</taxon>
        <taxon>Pterygota</taxon>
        <taxon>Neoptera</taxon>
        <taxon>Endopterygota</taxon>
        <taxon>Coleoptera</taxon>
        <taxon>Polyphaga</taxon>
        <taxon>Cucujiformia</taxon>
        <taxon>Chrysomeloidea</taxon>
        <taxon>Chrysomelidae</taxon>
        <taxon>Galerucinae</taxon>
        <taxon>Diabroticina</taxon>
        <taxon>Diabroticites</taxon>
        <taxon>Diabrotica</taxon>
    </lineage>
</organism>
<accession>A0ABM5L238</accession>
<keyword evidence="8" id="KW-1185">Reference proteome</keyword>
<dbReference type="InterPro" id="IPR019787">
    <property type="entry name" value="Znf_PHD-finger"/>
</dbReference>
<dbReference type="PROSITE" id="PS50016">
    <property type="entry name" value="ZF_PHD_2"/>
    <property type="match status" value="1"/>
</dbReference>
<evidence type="ECO:0000256" key="1">
    <source>
        <dbReference type="ARBA" id="ARBA00022723"/>
    </source>
</evidence>
<keyword evidence="2 4" id="KW-0863">Zinc-finger</keyword>
<dbReference type="InterPro" id="IPR013083">
    <property type="entry name" value="Znf_RING/FYVE/PHD"/>
</dbReference>
<dbReference type="InterPro" id="IPR057251">
    <property type="entry name" value="FP_C"/>
</dbReference>
<dbReference type="InterPro" id="IPR011011">
    <property type="entry name" value="Znf_FYVE_PHD"/>
</dbReference>
<keyword evidence="1" id="KW-0479">Metal-binding</keyword>
<dbReference type="EnsemblMetazoa" id="XM_050660549.1">
    <property type="protein sequence ID" value="XP_050516506.1"/>
    <property type="gene ID" value="LOC126891372"/>
</dbReference>
<keyword evidence="3" id="KW-0862">Zinc</keyword>
<dbReference type="InterPro" id="IPR001965">
    <property type="entry name" value="Znf_PHD"/>
</dbReference>
<dbReference type="RefSeq" id="XP_050516506.1">
    <property type="nucleotide sequence ID" value="XM_050660549.1"/>
</dbReference>
<name>A0ABM5L238_DIAVI</name>
<dbReference type="Pfam" id="PF25298">
    <property type="entry name" value="Baculo_FP_2nd"/>
    <property type="match status" value="1"/>
</dbReference>
<protein>
    <recommendedName>
        <fullName evidence="6">PHD-type domain-containing protein</fullName>
    </recommendedName>
</protein>
<dbReference type="SUPFAM" id="SSF57903">
    <property type="entry name" value="FYVE/PHD zinc finger"/>
    <property type="match status" value="1"/>
</dbReference>
<evidence type="ECO:0000313" key="8">
    <source>
        <dbReference type="Proteomes" id="UP001652700"/>
    </source>
</evidence>
<feature type="coiled-coil region" evidence="5">
    <location>
        <begin position="118"/>
        <end position="162"/>
    </location>
</feature>
<reference evidence="7" key="1">
    <citation type="submission" date="2025-05" db="UniProtKB">
        <authorList>
            <consortium name="EnsemblMetazoa"/>
        </authorList>
    </citation>
    <scope>IDENTIFICATION</scope>
</reference>
<feature type="domain" description="PHD-type" evidence="6">
    <location>
        <begin position="1"/>
        <end position="59"/>
    </location>
</feature>
<evidence type="ECO:0000313" key="7">
    <source>
        <dbReference type="EnsemblMetazoa" id="XP_050516506.1"/>
    </source>
</evidence>
<proteinExistence type="predicted"/>
<dbReference type="PROSITE" id="PS01359">
    <property type="entry name" value="ZF_PHD_1"/>
    <property type="match status" value="1"/>
</dbReference>
<dbReference type="Proteomes" id="UP001652700">
    <property type="component" value="Unplaced"/>
</dbReference>
<keyword evidence="5" id="KW-0175">Coiled coil</keyword>
<dbReference type="InterPro" id="IPR019786">
    <property type="entry name" value="Zinc_finger_PHD-type_CS"/>
</dbReference>
<dbReference type="Gene3D" id="3.30.40.10">
    <property type="entry name" value="Zinc/RING finger domain, C3HC4 (zinc finger)"/>
    <property type="match status" value="1"/>
</dbReference>